<dbReference type="PANTHER" id="PTHR22911:SF79">
    <property type="entry name" value="MOBA-LIKE NTP TRANSFERASE DOMAIN-CONTAINING PROTEIN"/>
    <property type="match status" value="1"/>
</dbReference>
<evidence type="ECO:0000256" key="3">
    <source>
        <dbReference type="SAM" id="SignalP"/>
    </source>
</evidence>
<sequence>MRSILAVLLAAVCFGTTGTAQALGPDAGAISIGAARILIGGAALAAIAGIGLARRRGRGEAAPGVGRPAHRLRALPTWLLLVAGAAGVIAYQPTFFAGTSINGVAIGTVIALGSAPVITGLLDWAVAGRRPGGAWAIATVVATLGVGMLAAAGGSSAGGDPLGILASLGAGASYAVYTIASKELIERGWSPNGAMGGMFGLAAAGSLPILLATDASWLATPDGLTVALWLGLVTTTLAYVLFGAGLKGLAPATVSTLTLSEPLTASLLGLLLLHEQLTALEWAGLATIAAGLVVLALAASSRPPRPSEAERTAIADPL</sequence>
<dbReference type="Pfam" id="PF00892">
    <property type="entry name" value="EamA"/>
    <property type="match status" value="2"/>
</dbReference>
<feature type="transmembrane region" description="Helical" evidence="2">
    <location>
        <begin position="32"/>
        <end position="53"/>
    </location>
</feature>
<feature type="domain" description="EamA" evidence="4">
    <location>
        <begin position="2"/>
        <end position="149"/>
    </location>
</feature>
<keyword evidence="2" id="KW-0812">Transmembrane</keyword>
<dbReference type="PANTHER" id="PTHR22911">
    <property type="entry name" value="ACYL-MALONYL CONDENSING ENZYME-RELATED"/>
    <property type="match status" value="1"/>
</dbReference>
<gene>
    <name evidence="5" type="ORF">GB864_04775</name>
</gene>
<feature type="transmembrane region" description="Helical" evidence="2">
    <location>
        <begin position="74"/>
        <end position="91"/>
    </location>
</feature>
<dbReference type="Gene3D" id="1.10.3730.20">
    <property type="match status" value="1"/>
</dbReference>
<comment type="caution">
    <text evidence="5">The sequence shown here is derived from an EMBL/GenBank/DDBJ whole genome shotgun (WGS) entry which is preliminary data.</text>
</comment>
<evidence type="ECO:0000259" key="4">
    <source>
        <dbReference type="Pfam" id="PF00892"/>
    </source>
</evidence>
<dbReference type="AlphaFoldDB" id="A0A6I4P3Q0"/>
<dbReference type="InterPro" id="IPR037185">
    <property type="entry name" value="EmrE-like"/>
</dbReference>
<feature type="transmembrane region" description="Helical" evidence="2">
    <location>
        <begin position="161"/>
        <end position="180"/>
    </location>
</feature>
<dbReference type="GO" id="GO:0016020">
    <property type="term" value="C:membrane"/>
    <property type="evidence" value="ECO:0007669"/>
    <property type="project" value="InterPro"/>
</dbReference>
<reference evidence="5 6" key="1">
    <citation type="submission" date="2019-12" db="EMBL/GenBank/DDBJ databases">
        <authorList>
            <person name="Kim Y.S."/>
        </authorList>
    </citation>
    <scope>NUCLEOTIDE SEQUENCE [LARGE SCALE GENOMIC DNA]</scope>
    <source>
        <strain evidence="5 6">MMS17-SY077</strain>
    </source>
</reference>
<dbReference type="SUPFAM" id="SSF103481">
    <property type="entry name" value="Multidrug resistance efflux transporter EmrE"/>
    <property type="match status" value="1"/>
</dbReference>
<feature type="signal peptide" evidence="3">
    <location>
        <begin position="1"/>
        <end position="22"/>
    </location>
</feature>
<accession>A0A6I4P3Q0</accession>
<feature type="transmembrane region" description="Helical" evidence="2">
    <location>
        <begin position="192"/>
        <end position="211"/>
    </location>
</feature>
<evidence type="ECO:0000313" key="5">
    <source>
        <dbReference type="EMBL" id="MWB97864.1"/>
    </source>
</evidence>
<feature type="domain" description="EamA" evidence="4">
    <location>
        <begin position="162"/>
        <end position="295"/>
    </location>
</feature>
<feature type="transmembrane region" description="Helical" evidence="2">
    <location>
        <begin position="134"/>
        <end position="155"/>
    </location>
</feature>
<feature type="transmembrane region" description="Helical" evidence="2">
    <location>
        <begin position="103"/>
        <end position="122"/>
    </location>
</feature>
<dbReference type="EMBL" id="WSTA01000014">
    <property type="protein sequence ID" value="MWB97864.1"/>
    <property type="molecule type" value="Genomic_DNA"/>
</dbReference>
<keyword evidence="6" id="KW-1185">Reference proteome</keyword>
<keyword evidence="2" id="KW-1133">Transmembrane helix</keyword>
<proteinExistence type="inferred from homology"/>
<evidence type="ECO:0000256" key="2">
    <source>
        <dbReference type="SAM" id="Phobius"/>
    </source>
</evidence>
<feature type="transmembrane region" description="Helical" evidence="2">
    <location>
        <begin position="254"/>
        <end position="273"/>
    </location>
</feature>
<comment type="similarity">
    <text evidence="1">Belongs to the EamA transporter family.</text>
</comment>
<keyword evidence="3" id="KW-0732">Signal</keyword>
<dbReference type="Proteomes" id="UP000438182">
    <property type="component" value="Unassembled WGS sequence"/>
</dbReference>
<keyword evidence="2" id="KW-0472">Membrane</keyword>
<feature type="transmembrane region" description="Helical" evidence="2">
    <location>
        <begin position="223"/>
        <end position="242"/>
    </location>
</feature>
<organism evidence="5 6">
    <name type="scientific">Agromyces seonyuensis</name>
    <dbReference type="NCBI Taxonomy" id="2662446"/>
    <lineage>
        <taxon>Bacteria</taxon>
        <taxon>Bacillati</taxon>
        <taxon>Actinomycetota</taxon>
        <taxon>Actinomycetes</taxon>
        <taxon>Micrococcales</taxon>
        <taxon>Microbacteriaceae</taxon>
        <taxon>Agromyces</taxon>
    </lineage>
</organism>
<dbReference type="RefSeq" id="WP_160423211.1">
    <property type="nucleotide sequence ID" value="NZ_WSTA01000014.1"/>
</dbReference>
<protein>
    <submittedName>
        <fullName evidence="5">EamA family transporter</fullName>
    </submittedName>
</protein>
<evidence type="ECO:0000313" key="6">
    <source>
        <dbReference type="Proteomes" id="UP000438182"/>
    </source>
</evidence>
<evidence type="ECO:0000256" key="1">
    <source>
        <dbReference type="ARBA" id="ARBA00007362"/>
    </source>
</evidence>
<feature type="transmembrane region" description="Helical" evidence="2">
    <location>
        <begin position="279"/>
        <end position="299"/>
    </location>
</feature>
<dbReference type="InterPro" id="IPR000620">
    <property type="entry name" value="EamA_dom"/>
</dbReference>
<name>A0A6I4P3Q0_9MICO</name>
<feature type="chain" id="PRO_5026327644" evidence="3">
    <location>
        <begin position="23"/>
        <end position="318"/>
    </location>
</feature>